<keyword evidence="2" id="KW-0413">Isomerase</keyword>
<dbReference type="STRING" id="1577791.Mpt1_c06410"/>
<dbReference type="InterPro" id="IPR000748">
    <property type="entry name" value="PsdUridine_synth_RsuA/RluB/E/F"/>
</dbReference>
<gene>
    <name evidence="5" type="ORF">Mpt1_c06410</name>
</gene>
<keyword evidence="6" id="KW-1185">Reference proteome</keyword>
<dbReference type="NCBIfam" id="TIGR00093">
    <property type="entry name" value="pseudouridine synthase"/>
    <property type="match status" value="1"/>
</dbReference>
<protein>
    <submittedName>
        <fullName evidence="5">23S rRNA pseudouridine synthase F</fullName>
    </submittedName>
</protein>
<dbReference type="GO" id="GO:0009982">
    <property type="term" value="F:pseudouridine synthase activity"/>
    <property type="evidence" value="ECO:0007669"/>
    <property type="project" value="InterPro"/>
</dbReference>
<sequence length="242" mass="27658">MAGDEDGTEGIRINKFLSEAGTASRRGSDKIIEDGRVTINGRTAVLGDKVFDDDKVCVDGKEVKRVLEDIILAFYKPMGVTSTSDRNDENNVIDYLGYPKRIFSIGRLDKDSEGLLLMTNNGDLANRIMRSKNEHEKEYLVKVNKNLTAEFIQKMSNGVLLDDGKVTKKCFVESEGPREFRIILKQGLNRQIRRMCEQLGYEVKNLKRMRVVNITLGDLKEGRYRDISKKEREELYRQLGLK</sequence>
<dbReference type="GO" id="GO:0003723">
    <property type="term" value="F:RNA binding"/>
    <property type="evidence" value="ECO:0007669"/>
    <property type="project" value="UniProtKB-KW"/>
</dbReference>
<dbReference type="FunFam" id="3.30.70.1560:FF:000002">
    <property type="entry name" value="Pseudouridine synthase"/>
    <property type="match status" value="1"/>
</dbReference>
<dbReference type="Proteomes" id="UP000030787">
    <property type="component" value="Chromosome"/>
</dbReference>
<dbReference type="InterPro" id="IPR036986">
    <property type="entry name" value="S4_RNA-bd_sf"/>
</dbReference>
<dbReference type="Gene3D" id="3.30.70.580">
    <property type="entry name" value="Pseudouridine synthase I, catalytic domain, N-terminal subdomain"/>
    <property type="match status" value="1"/>
</dbReference>
<dbReference type="SMART" id="SM00363">
    <property type="entry name" value="S4"/>
    <property type="match status" value="1"/>
</dbReference>
<dbReference type="GeneID" id="24818307"/>
<dbReference type="Gene3D" id="3.30.70.1560">
    <property type="entry name" value="Alpha-L RNA-binding motif"/>
    <property type="match status" value="1"/>
</dbReference>
<comment type="similarity">
    <text evidence="1">Belongs to the pseudouridine synthase RsuA family.</text>
</comment>
<dbReference type="PANTHER" id="PTHR47683:SF2">
    <property type="entry name" value="RNA-BINDING S4 DOMAIN-CONTAINING PROTEIN"/>
    <property type="match status" value="1"/>
</dbReference>
<dbReference type="InterPro" id="IPR020094">
    <property type="entry name" value="TruA/RsuA/RluB/E/F_N"/>
</dbReference>
<dbReference type="SUPFAM" id="SSF55174">
    <property type="entry name" value="Alpha-L RNA-binding motif"/>
    <property type="match status" value="1"/>
</dbReference>
<dbReference type="EMBL" id="CP010070">
    <property type="protein sequence ID" value="AIZ56526.1"/>
    <property type="molecule type" value="Genomic_DNA"/>
</dbReference>
<evidence type="ECO:0000313" key="6">
    <source>
        <dbReference type="Proteomes" id="UP000030787"/>
    </source>
</evidence>
<dbReference type="GO" id="GO:0006364">
    <property type="term" value="P:rRNA processing"/>
    <property type="evidence" value="ECO:0007669"/>
    <property type="project" value="UniProtKB-ARBA"/>
</dbReference>
<dbReference type="InterPro" id="IPR006145">
    <property type="entry name" value="PsdUridine_synth_RsuA/RluA"/>
</dbReference>
<dbReference type="OrthoDB" id="52921at2157"/>
<dbReference type="CDD" id="cd00165">
    <property type="entry name" value="S4"/>
    <property type="match status" value="1"/>
</dbReference>
<dbReference type="Gene3D" id="3.10.290.10">
    <property type="entry name" value="RNA-binding S4 domain"/>
    <property type="match status" value="1"/>
</dbReference>
<feature type="domain" description="RNA-binding S4" evidence="4">
    <location>
        <begin position="11"/>
        <end position="71"/>
    </location>
</feature>
<organism evidence="5 6">
    <name type="scientific">Candidatus Methanoplasma termitum</name>
    <dbReference type="NCBI Taxonomy" id="1577791"/>
    <lineage>
        <taxon>Archaea</taxon>
        <taxon>Methanobacteriati</taxon>
        <taxon>Thermoplasmatota</taxon>
        <taxon>Thermoplasmata</taxon>
        <taxon>Methanomassiliicoccales</taxon>
        <taxon>Methanomassiliicoccaceae</taxon>
        <taxon>Candidatus Methanoplasma</taxon>
    </lineage>
</organism>
<accession>A0A0A7LGA3</accession>
<evidence type="ECO:0000259" key="4">
    <source>
        <dbReference type="SMART" id="SM00363"/>
    </source>
</evidence>
<dbReference type="PANTHER" id="PTHR47683">
    <property type="entry name" value="PSEUDOURIDINE SYNTHASE FAMILY PROTEIN-RELATED"/>
    <property type="match status" value="1"/>
</dbReference>
<reference evidence="5 6" key="1">
    <citation type="journal article" date="2014" name="Appl. Environ. Microbiol.">
        <title>Comparative Genome Analysis of 'Candidatus Methanoplasma termitum' Indicates a New Mode of Energy Metabolism in the Seventh Order of Methanogens.</title>
        <authorList>
            <person name="Lang K."/>
            <person name="Schuldes J."/>
            <person name="Klingl A."/>
            <person name="Poehlein A."/>
            <person name="Daniel R."/>
            <person name="Brune A."/>
        </authorList>
    </citation>
    <scope>NUCLEOTIDE SEQUENCE [LARGE SCALE GENOMIC DNA]</scope>
    <source>
        <strain evidence="6">Mpt1</strain>
    </source>
</reference>
<evidence type="ECO:0000256" key="3">
    <source>
        <dbReference type="PROSITE-ProRule" id="PRU00182"/>
    </source>
</evidence>
<dbReference type="InterPro" id="IPR020103">
    <property type="entry name" value="PsdUridine_synth_cat_dom_sf"/>
</dbReference>
<dbReference type="Pfam" id="PF01479">
    <property type="entry name" value="S4"/>
    <property type="match status" value="1"/>
</dbReference>
<name>A0A0A7LGA3_9ARCH</name>
<dbReference type="PROSITE" id="PS50889">
    <property type="entry name" value="S4"/>
    <property type="match status" value="1"/>
</dbReference>
<dbReference type="InterPro" id="IPR042092">
    <property type="entry name" value="PsdUridine_s_RsuA/RluB/E/F_cat"/>
</dbReference>
<dbReference type="HOGENOM" id="CLU_024979_1_2_2"/>
<dbReference type="InterPro" id="IPR050343">
    <property type="entry name" value="RsuA_PseudoU_synthase"/>
</dbReference>
<evidence type="ECO:0000256" key="1">
    <source>
        <dbReference type="ARBA" id="ARBA00008348"/>
    </source>
</evidence>
<proteinExistence type="inferred from homology"/>
<dbReference type="RefSeq" id="WP_048112065.1">
    <property type="nucleotide sequence ID" value="NZ_CP010070.1"/>
</dbReference>
<dbReference type="AlphaFoldDB" id="A0A0A7LGA3"/>
<evidence type="ECO:0000256" key="2">
    <source>
        <dbReference type="ARBA" id="ARBA00023235"/>
    </source>
</evidence>
<dbReference type="InterPro" id="IPR018496">
    <property type="entry name" value="PsdUridine_synth_RsuA/RluB_CS"/>
</dbReference>
<evidence type="ECO:0000313" key="5">
    <source>
        <dbReference type="EMBL" id="AIZ56526.1"/>
    </source>
</evidence>
<dbReference type="FunFam" id="3.10.290.10:FF:000003">
    <property type="entry name" value="Pseudouridine synthase"/>
    <property type="match status" value="1"/>
</dbReference>
<dbReference type="GO" id="GO:0001522">
    <property type="term" value="P:pseudouridine synthesis"/>
    <property type="evidence" value="ECO:0007669"/>
    <property type="project" value="InterPro"/>
</dbReference>
<dbReference type="InterPro" id="IPR002942">
    <property type="entry name" value="S4_RNA-bd"/>
</dbReference>
<dbReference type="SUPFAM" id="SSF55120">
    <property type="entry name" value="Pseudouridine synthase"/>
    <property type="match status" value="1"/>
</dbReference>
<dbReference type="Pfam" id="PF00849">
    <property type="entry name" value="PseudoU_synth_2"/>
    <property type="match status" value="1"/>
</dbReference>
<dbReference type="KEGG" id="mear:Mpt1_c06410"/>
<keyword evidence="3" id="KW-0694">RNA-binding</keyword>
<dbReference type="PROSITE" id="PS01149">
    <property type="entry name" value="PSI_RSU"/>
    <property type="match status" value="1"/>
</dbReference>